<evidence type="ECO:0000256" key="5">
    <source>
        <dbReference type="ARBA" id="ARBA00022553"/>
    </source>
</evidence>
<feature type="domain" description="Sigma-54 factor interaction" evidence="16">
    <location>
        <begin position="141"/>
        <end position="370"/>
    </location>
</feature>
<dbReference type="SUPFAM" id="SSF52540">
    <property type="entry name" value="P-loop containing nucleoside triphosphate hydrolases"/>
    <property type="match status" value="1"/>
</dbReference>
<comment type="caution">
    <text evidence="18">The sequence shown here is derived from an EMBL/GenBank/DDBJ whole genome shotgun (WGS) entry which is preliminary data.</text>
</comment>
<dbReference type="SUPFAM" id="SSF46689">
    <property type="entry name" value="Homeodomain-like"/>
    <property type="match status" value="1"/>
</dbReference>
<evidence type="ECO:0000256" key="14">
    <source>
        <dbReference type="PROSITE-ProRule" id="PRU00169"/>
    </source>
</evidence>
<dbReference type="InterPro" id="IPR027417">
    <property type="entry name" value="P-loop_NTPase"/>
</dbReference>
<evidence type="ECO:0000256" key="8">
    <source>
        <dbReference type="ARBA" id="ARBA00023012"/>
    </source>
</evidence>
<evidence type="ECO:0000256" key="2">
    <source>
        <dbReference type="ARBA" id="ARBA00019059"/>
    </source>
</evidence>
<dbReference type="InterPro" id="IPR010114">
    <property type="entry name" value="Transcript_reg_NtrC"/>
</dbReference>
<keyword evidence="3 15" id="KW-0963">Cytoplasm</keyword>
<dbReference type="GO" id="GO:0005737">
    <property type="term" value="C:cytoplasm"/>
    <property type="evidence" value="ECO:0007669"/>
    <property type="project" value="UniProtKB-SubCell"/>
</dbReference>
<dbReference type="PROSITE" id="PS00688">
    <property type="entry name" value="SIGMA54_INTERACT_3"/>
    <property type="match status" value="1"/>
</dbReference>
<dbReference type="SUPFAM" id="SSF52172">
    <property type="entry name" value="CheY-like"/>
    <property type="match status" value="1"/>
</dbReference>
<dbReference type="Gene3D" id="1.10.10.60">
    <property type="entry name" value="Homeodomain-like"/>
    <property type="match status" value="1"/>
</dbReference>
<keyword evidence="5 14" id="KW-0597">Phosphoprotein</keyword>
<dbReference type="AlphaFoldDB" id="A0A2N5X3M7"/>
<dbReference type="GO" id="GO:0005524">
    <property type="term" value="F:ATP binding"/>
    <property type="evidence" value="ECO:0007669"/>
    <property type="project" value="UniProtKB-KW"/>
</dbReference>
<evidence type="ECO:0000256" key="11">
    <source>
        <dbReference type="ARBA" id="ARBA00023159"/>
    </source>
</evidence>
<evidence type="ECO:0000256" key="9">
    <source>
        <dbReference type="ARBA" id="ARBA00023015"/>
    </source>
</evidence>
<dbReference type="InterPro" id="IPR058031">
    <property type="entry name" value="AAA_lid_NorR"/>
</dbReference>
<dbReference type="InterPro" id="IPR001789">
    <property type="entry name" value="Sig_transdc_resp-reg_receiver"/>
</dbReference>
<dbReference type="PROSITE" id="PS00676">
    <property type="entry name" value="SIGMA54_INTERACT_2"/>
    <property type="match status" value="1"/>
</dbReference>
<keyword evidence="8 15" id="KW-0902">Two-component regulatory system</keyword>
<evidence type="ECO:0000313" key="19">
    <source>
        <dbReference type="Proteomes" id="UP000235005"/>
    </source>
</evidence>
<gene>
    <name evidence="15 18" type="primary">ntrC</name>
    <name evidence="18" type="ORF">C0039_08355</name>
</gene>
<dbReference type="FunFam" id="3.40.50.300:FF:000006">
    <property type="entry name" value="DNA-binding transcriptional regulator NtrC"/>
    <property type="match status" value="1"/>
</dbReference>
<dbReference type="CDD" id="cd00009">
    <property type="entry name" value="AAA"/>
    <property type="match status" value="1"/>
</dbReference>
<dbReference type="FunFam" id="1.10.10.60:FF:000088">
    <property type="entry name" value="DNA-binding transcriptional regulator NtrC"/>
    <property type="match status" value="1"/>
</dbReference>
<organism evidence="18 19">
    <name type="scientific">Pseudohalioglobus lutimaris</name>
    <dbReference type="NCBI Taxonomy" id="1737061"/>
    <lineage>
        <taxon>Bacteria</taxon>
        <taxon>Pseudomonadati</taxon>
        <taxon>Pseudomonadota</taxon>
        <taxon>Gammaproteobacteria</taxon>
        <taxon>Cellvibrionales</taxon>
        <taxon>Halieaceae</taxon>
        <taxon>Pseudohalioglobus</taxon>
    </lineage>
</organism>
<dbReference type="InterPro" id="IPR002078">
    <property type="entry name" value="Sigma_54_int"/>
</dbReference>
<dbReference type="PROSITE" id="PS50110">
    <property type="entry name" value="RESPONSE_REGULATORY"/>
    <property type="match status" value="1"/>
</dbReference>
<evidence type="ECO:0000256" key="7">
    <source>
        <dbReference type="ARBA" id="ARBA00022840"/>
    </source>
</evidence>
<keyword evidence="9 15" id="KW-0805">Transcription regulation</keyword>
<keyword evidence="7 15" id="KW-0067">ATP-binding</keyword>
<feature type="modified residue" description="4-aspartylphosphate" evidence="14">
    <location>
        <position position="55"/>
    </location>
</feature>
<dbReference type="Pfam" id="PF00158">
    <property type="entry name" value="Sigma54_activat"/>
    <property type="match status" value="1"/>
</dbReference>
<proteinExistence type="predicted"/>
<dbReference type="OrthoDB" id="9804019at2"/>
<dbReference type="InterPro" id="IPR002197">
    <property type="entry name" value="HTH_Fis"/>
</dbReference>
<dbReference type="EMBL" id="PKUS01000008">
    <property type="protein sequence ID" value="PLW69070.1"/>
    <property type="molecule type" value="Genomic_DNA"/>
</dbReference>
<evidence type="ECO:0000256" key="15">
    <source>
        <dbReference type="RuleBase" id="RU365013"/>
    </source>
</evidence>
<keyword evidence="12 15" id="KW-0804">Transcription</keyword>
<dbReference type="FunFam" id="1.10.8.60:FF:000014">
    <property type="entry name" value="DNA-binding transcriptional regulator NtrC"/>
    <property type="match status" value="1"/>
</dbReference>
<evidence type="ECO:0000256" key="1">
    <source>
        <dbReference type="ARBA" id="ARBA00004496"/>
    </source>
</evidence>
<dbReference type="Proteomes" id="UP000235005">
    <property type="component" value="Unassembled WGS sequence"/>
</dbReference>
<keyword evidence="10 15" id="KW-0238">DNA-binding</keyword>
<dbReference type="Pfam" id="PF00072">
    <property type="entry name" value="Response_reg"/>
    <property type="match status" value="1"/>
</dbReference>
<evidence type="ECO:0000256" key="13">
    <source>
        <dbReference type="ARBA" id="ARBA00023231"/>
    </source>
</evidence>
<keyword evidence="19" id="KW-1185">Reference proteome</keyword>
<dbReference type="PANTHER" id="PTHR32071">
    <property type="entry name" value="TRANSCRIPTIONAL REGULATORY PROTEIN"/>
    <property type="match status" value="1"/>
</dbReference>
<dbReference type="GO" id="GO:0000156">
    <property type="term" value="F:phosphorelay response regulator activity"/>
    <property type="evidence" value="ECO:0007669"/>
    <property type="project" value="UniProtKB-UniRule"/>
</dbReference>
<evidence type="ECO:0000256" key="3">
    <source>
        <dbReference type="ARBA" id="ARBA00022490"/>
    </source>
</evidence>
<dbReference type="GO" id="GO:0043565">
    <property type="term" value="F:sequence-specific DNA binding"/>
    <property type="evidence" value="ECO:0007669"/>
    <property type="project" value="InterPro"/>
</dbReference>
<protein>
    <recommendedName>
        <fullName evidence="2 15">DNA-binding transcriptional regulator NtrC</fullName>
    </recommendedName>
    <alternativeName>
        <fullName evidence="15">Nitrogen regulation protein NR(I)</fullName>
    </alternativeName>
</protein>
<dbReference type="RefSeq" id="WP_101517825.1">
    <property type="nucleotide sequence ID" value="NZ_PKUS01000008.1"/>
</dbReference>
<keyword evidence="11 15" id="KW-0010">Activator</keyword>
<evidence type="ECO:0000256" key="6">
    <source>
        <dbReference type="ARBA" id="ARBA00022741"/>
    </source>
</evidence>
<dbReference type="CDD" id="cd19919">
    <property type="entry name" value="REC_NtrC"/>
    <property type="match status" value="1"/>
</dbReference>
<dbReference type="PANTHER" id="PTHR32071:SF95">
    <property type="entry name" value="DNA-BINDING TRANSCRIPTIONAL REGULATOR NTRC"/>
    <property type="match status" value="1"/>
</dbReference>
<dbReference type="PROSITE" id="PS50045">
    <property type="entry name" value="SIGMA54_INTERACT_4"/>
    <property type="match status" value="1"/>
</dbReference>
<evidence type="ECO:0000259" key="17">
    <source>
        <dbReference type="PROSITE" id="PS50110"/>
    </source>
</evidence>
<dbReference type="PRINTS" id="PR01590">
    <property type="entry name" value="HTHFIS"/>
</dbReference>
<accession>A0A2N5X3M7</accession>
<evidence type="ECO:0000256" key="10">
    <source>
        <dbReference type="ARBA" id="ARBA00023125"/>
    </source>
</evidence>
<reference evidence="18 19" key="1">
    <citation type="submission" date="2018-01" db="EMBL/GenBank/DDBJ databases">
        <title>The draft genome sequence of Halioglobus lutimaris HF004.</title>
        <authorList>
            <person name="Du Z.-J."/>
            <person name="Shi M.-J."/>
        </authorList>
    </citation>
    <scope>NUCLEOTIDE SEQUENCE [LARGE SCALE GENOMIC DNA]</scope>
    <source>
        <strain evidence="18 19">HF004</strain>
    </source>
</reference>
<dbReference type="NCBIfam" id="TIGR01818">
    <property type="entry name" value="ntrC"/>
    <property type="match status" value="1"/>
</dbReference>
<sequence>MHKQAKVWIVDDDSSIRWVLERTLNQAGIDNETFSDGDQLLQRMVLESPDVIISDIRMPGTDGLELLARISKSHPQLPVIITTAHSDLDSAVASYQQGAFEYLPKPFDLDEVVAITERALAQVKEHGLEAPQTDQLPQTEIIGEAPAMQEVFRAIGRLAHSNITVLINGESGTGKELVAHALHKHSPRAASPFIALNMAAIPRELMESELFGHEKGAFTGANARRQGRFEQADGGTLFLDEIGDMPAETQTRLLRVLADGEFYRVGGATPTKVDVRIIAATHQDLEELVRSGEFREDLFHRLNVIRIHIPKLSERRQDIPRLMQHFFQRAADELGGDPKVLLPETEQFLSHLDWPGNVRQLENTCRWITVMASGREVHLTDLPPELNKDAGPVAEDSEADWRVLLRNWARNELVQGKNHILEQATPEFERVMIETALQHSHGRKRDAAELLGWGRNTLTRKMKDLQM</sequence>
<dbReference type="PROSITE" id="PS00675">
    <property type="entry name" value="SIGMA54_INTERACT_1"/>
    <property type="match status" value="1"/>
</dbReference>
<keyword evidence="6 15" id="KW-0547">Nucleotide-binding</keyword>
<comment type="subcellular location">
    <subcellularLocation>
        <location evidence="1 15">Cytoplasm</location>
    </subcellularLocation>
</comment>
<dbReference type="SMART" id="SM00382">
    <property type="entry name" value="AAA"/>
    <property type="match status" value="1"/>
</dbReference>
<dbReference type="InterPro" id="IPR025662">
    <property type="entry name" value="Sigma_54_int_dom_ATP-bd_1"/>
</dbReference>
<dbReference type="NCBIfam" id="NF008176">
    <property type="entry name" value="PRK10923.1"/>
    <property type="match status" value="1"/>
</dbReference>
<evidence type="ECO:0000256" key="12">
    <source>
        <dbReference type="ARBA" id="ARBA00023163"/>
    </source>
</evidence>
<dbReference type="Gene3D" id="1.10.8.60">
    <property type="match status" value="1"/>
</dbReference>
<evidence type="ECO:0000259" key="16">
    <source>
        <dbReference type="PROSITE" id="PS50045"/>
    </source>
</evidence>
<comment type="function">
    <text evidence="15">Member of the two-component regulatory system NtrB/NtrC, which controls expression of the nitrogen-regulated (ntr) genes in response to nitrogen limitation. Phosphorylated NtrC binds directly to DNA and stimulates the formation of open promoter-sigma54-RNA polymerase complexes.</text>
</comment>
<evidence type="ECO:0000256" key="4">
    <source>
        <dbReference type="ARBA" id="ARBA00022491"/>
    </source>
</evidence>
<dbReference type="Pfam" id="PF02954">
    <property type="entry name" value="HTH_8"/>
    <property type="match status" value="1"/>
</dbReference>
<dbReference type="InterPro" id="IPR003593">
    <property type="entry name" value="AAA+_ATPase"/>
</dbReference>
<feature type="domain" description="Response regulatory" evidence="17">
    <location>
        <begin position="6"/>
        <end position="120"/>
    </location>
</feature>
<keyword evidence="13 15" id="KW-0535">Nitrogen fixation</keyword>
<dbReference type="Gene3D" id="3.40.50.300">
    <property type="entry name" value="P-loop containing nucleotide triphosphate hydrolases"/>
    <property type="match status" value="1"/>
</dbReference>
<dbReference type="InterPro" id="IPR009057">
    <property type="entry name" value="Homeodomain-like_sf"/>
</dbReference>
<dbReference type="GO" id="GO:0006808">
    <property type="term" value="P:regulation of nitrogen utilization"/>
    <property type="evidence" value="ECO:0007669"/>
    <property type="project" value="UniProtKB-UniRule"/>
</dbReference>
<keyword evidence="4 15" id="KW-0678">Repressor</keyword>
<dbReference type="InterPro" id="IPR025943">
    <property type="entry name" value="Sigma_54_int_dom_ATP-bd_2"/>
</dbReference>
<name>A0A2N5X3M7_9GAMM</name>
<dbReference type="SMART" id="SM00448">
    <property type="entry name" value="REC"/>
    <property type="match status" value="1"/>
</dbReference>
<dbReference type="Gene3D" id="3.40.50.2300">
    <property type="match status" value="1"/>
</dbReference>
<evidence type="ECO:0000313" key="18">
    <source>
        <dbReference type="EMBL" id="PLW69070.1"/>
    </source>
</evidence>
<dbReference type="InterPro" id="IPR011006">
    <property type="entry name" value="CheY-like_superfamily"/>
</dbReference>
<dbReference type="FunFam" id="3.40.50.2300:FF:000018">
    <property type="entry name" value="DNA-binding transcriptional regulator NtrC"/>
    <property type="match status" value="1"/>
</dbReference>
<dbReference type="GO" id="GO:0006355">
    <property type="term" value="P:regulation of DNA-templated transcription"/>
    <property type="evidence" value="ECO:0007669"/>
    <property type="project" value="InterPro"/>
</dbReference>
<dbReference type="InterPro" id="IPR025944">
    <property type="entry name" value="Sigma_54_int_dom_CS"/>
</dbReference>
<dbReference type="Pfam" id="PF25601">
    <property type="entry name" value="AAA_lid_14"/>
    <property type="match status" value="1"/>
</dbReference>